<dbReference type="Proteomes" id="UP000735302">
    <property type="component" value="Unassembled WGS sequence"/>
</dbReference>
<name>A0AAV3YVQ6_9GAST</name>
<organism evidence="2 3">
    <name type="scientific">Plakobranchus ocellatus</name>
    <dbReference type="NCBI Taxonomy" id="259542"/>
    <lineage>
        <taxon>Eukaryota</taxon>
        <taxon>Metazoa</taxon>
        <taxon>Spiralia</taxon>
        <taxon>Lophotrochozoa</taxon>
        <taxon>Mollusca</taxon>
        <taxon>Gastropoda</taxon>
        <taxon>Heterobranchia</taxon>
        <taxon>Euthyneura</taxon>
        <taxon>Panpulmonata</taxon>
        <taxon>Sacoglossa</taxon>
        <taxon>Placobranchoidea</taxon>
        <taxon>Plakobranchidae</taxon>
        <taxon>Plakobranchus</taxon>
    </lineage>
</organism>
<dbReference type="PANTHER" id="PTHR31932:SF2">
    <property type="entry name" value="TUBULIN POLYGLUTAMYLASE COMPLEX SUBUNIT 1"/>
    <property type="match status" value="1"/>
</dbReference>
<keyword evidence="3" id="KW-1185">Reference proteome</keyword>
<proteinExistence type="predicted"/>
<dbReference type="AlphaFoldDB" id="A0AAV3YVQ6"/>
<dbReference type="Pfam" id="PF24480">
    <property type="entry name" value="TPGS1_C"/>
    <property type="match status" value="1"/>
</dbReference>
<gene>
    <name evidence="2" type="ORF">PoB_001282300</name>
</gene>
<comment type="caution">
    <text evidence="2">The sequence shown here is derived from an EMBL/GenBank/DDBJ whole genome shotgun (WGS) entry which is preliminary data.</text>
</comment>
<accession>A0AAV3YVQ6</accession>
<protein>
    <submittedName>
        <fullName evidence="2">Tubulin polyglutamylase complex subunit 1</fullName>
    </submittedName>
</protein>
<evidence type="ECO:0000259" key="1">
    <source>
        <dbReference type="Pfam" id="PF24480"/>
    </source>
</evidence>
<dbReference type="PANTHER" id="PTHR31932">
    <property type="entry name" value="TUBULIN POLYGLUTAMYLASE COMPLEX SUBUNIT 1"/>
    <property type="match status" value="1"/>
</dbReference>
<dbReference type="InterPro" id="IPR057632">
    <property type="entry name" value="TPGS1_C"/>
</dbReference>
<dbReference type="EMBL" id="BLXT01001513">
    <property type="protein sequence ID" value="GFN86317.1"/>
    <property type="molecule type" value="Genomic_DNA"/>
</dbReference>
<dbReference type="GO" id="GO:0008017">
    <property type="term" value="F:microtubule binding"/>
    <property type="evidence" value="ECO:0007669"/>
    <property type="project" value="TreeGrafter"/>
</dbReference>
<dbReference type="InterPro" id="IPR039235">
    <property type="entry name" value="TPGS1"/>
</dbReference>
<evidence type="ECO:0000313" key="3">
    <source>
        <dbReference type="Proteomes" id="UP000735302"/>
    </source>
</evidence>
<reference evidence="2 3" key="1">
    <citation type="journal article" date="2021" name="Elife">
        <title>Chloroplast acquisition without the gene transfer in kleptoplastic sea slugs, Plakobranchus ocellatus.</title>
        <authorList>
            <person name="Maeda T."/>
            <person name="Takahashi S."/>
            <person name="Yoshida T."/>
            <person name="Shimamura S."/>
            <person name="Takaki Y."/>
            <person name="Nagai Y."/>
            <person name="Toyoda A."/>
            <person name="Suzuki Y."/>
            <person name="Arimoto A."/>
            <person name="Ishii H."/>
            <person name="Satoh N."/>
            <person name="Nishiyama T."/>
            <person name="Hasebe M."/>
            <person name="Maruyama T."/>
            <person name="Minagawa J."/>
            <person name="Obokata J."/>
            <person name="Shigenobu S."/>
        </authorList>
    </citation>
    <scope>NUCLEOTIDE SEQUENCE [LARGE SCALE GENOMIC DNA]</scope>
</reference>
<evidence type="ECO:0000313" key="2">
    <source>
        <dbReference type="EMBL" id="GFN86317.1"/>
    </source>
</evidence>
<sequence length="223" mass="25207">MDRKQSNELALKEANLERSLIKAKRQRQLQFFGHICCHKSLEHLAITGKIEGKRRKVNKKLHGVNGTVHSLLMQALCKKLPSAVTIRLFKRLECSEHEAVTYDVFRSSVFTCCVLNDYIAMCGTLFETLDVQKTGKADKNLCEAALEQLRTALASSRTDVKRIMESSYSLGPEGLYGALDRAMSNKHGQGFYTQDQFVIEACETFLTKAYTGAGYHRRMDMDT</sequence>
<feature type="domain" description="Tubulin polyglutamylase complex subunit 1-like C-terminal" evidence="1">
    <location>
        <begin position="56"/>
        <end position="208"/>
    </location>
</feature>